<accession>A0A9D4XBG0</accession>
<organism evidence="2 3">
    <name type="scientific">Pisum sativum</name>
    <name type="common">Garden pea</name>
    <name type="synonym">Lathyrus oleraceus</name>
    <dbReference type="NCBI Taxonomy" id="3888"/>
    <lineage>
        <taxon>Eukaryota</taxon>
        <taxon>Viridiplantae</taxon>
        <taxon>Streptophyta</taxon>
        <taxon>Embryophyta</taxon>
        <taxon>Tracheophyta</taxon>
        <taxon>Spermatophyta</taxon>
        <taxon>Magnoliopsida</taxon>
        <taxon>eudicotyledons</taxon>
        <taxon>Gunneridae</taxon>
        <taxon>Pentapetalae</taxon>
        <taxon>rosids</taxon>
        <taxon>fabids</taxon>
        <taxon>Fabales</taxon>
        <taxon>Fabaceae</taxon>
        <taxon>Papilionoideae</taxon>
        <taxon>50 kb inversion clade</taxon>
        <taxon>NPAAA clade</taxon>
        <taxon>Hologalegina</taxon>
        <taxon>IRL clade</taxon>
        <taxon>Fabeae</taxon>
        <taxon>Lathyrus</taxon>
    </lineage>
</organism>
<dbReference type="Proteomes" id="UP001058974">
    <property type="component" value="Chromosome 4"/>
</dbReference>
<dbReference type="InterPro" id="IPR046796">
    <property type="entry name" value="Transposase_32_dom"/>
</dbReference>
<proteinExistence type="predicted"/>
<keyword evidence="3" id="KW-1185">Reference proteome</keyword>
<dbReference type="Pfam" id="PF20167">
    <property type="entry name" value="Transposase_32"/>
    <property type="match status" value="1"/>
</dbReference>
<evidence type="ECO:0000313" key="3">
    <source>
        <dbReference type="Proteomes" id="UP001058974"/>
    </source>
</evidence>
<gene>
    <name evidence="2" type="ORF">KIW84_040942</name>
</gene>
<name>A0A9D4XBG0_PEA</name>
<feature type="domain" description="Putative plant transposon protein" evidence="1">
    <location>
        <begin position="33"/>
        <end position="143"/>
    </location>
</feature>
<comment type="caution">
    <text evidence="2">The sequence shown here is derived from an EMBL/GenBank/DDBJ whole genome shotgun (WGS) entry which is preliminary data.</text>
</comment>
<dbReference type="OrthoDB" id="1435818at2759"/>
<sequence length="203" mass="23084">MNTYIGDPFTLEEGELDEYAKRLTRGGLNINLVIDTLVLSVKSYETNASGSPKNFPRKNLRTMTQVMMMLVIHNIRPRSDTSSVPLDTAYLLYYILDYRQVDVARIIPNEIKIIDESGHRLGSRTPCTLAFPEFITGLCMRARRVIPSQVQDTVSGVMDDRYIERFCLAKNIGQGSTSTSPVQKLGFEDWDPRLQATFTHTWD</sequence>
<dbReference type="EMBL" id="JAMSHJ010000004">
    <property type="protein sequence ID" value="KAI5415720.1"/>
    <property type="molecule type" value="Genomic_DNA"/>
</dbReference>
<protein>
    <recommendedName>
        <fullName evidence="1">Putative plant transposon protein domain-containing protein</fullName>
    </recommendedName>
</protein>
<dbReference type="Gramene" id="Psat04G0094200-T1">
    <property type="protein sequence ID" value="KAI5415720.1"/>
    <property type="gene ID" value="KIW84_040942"/>
</dbReference>
<evidence type="ECO:0000313" key="2">
    <source>
        <dbReference type="EMBL" id="KAI5415720.1"/>
    </source>
</evidence>
<dbReference type="AlphaFoldDB" id="A0A9D4XBG0"/>
<reference evidence="2 3" key="1">
    <citation type="journal article" date="2022" name="Nat. Genet.">
        <title>Improved pea reference genome and pan-genome highlight genomic features and evolutionary characteristics.</title>
        <authorList>
            <person name="Yang T."/>
            <person name="Liu R."/>
            <person name="Luo Y."/>
            <person name="Hu S."/>
            <person name="Wang D."/>
            <person name="Wang C."/>
            <person name="Pandey M.K."/>
            <person name="Ge S."/>
            <person name="Xu Q."/>
            <person name="Li N."/>
            <person name="Li G."/>
            <person name="Huang Y."/>
            <person name="Saxena R.K."/>
            <person name="Ji Y."/>
            <person name="Li M."/>
            <person name="Yan X."/>
            <person name="He Y."/>
            <person name="Liu Y."/>
            <person name="Wang X."/>
            <person name="Xiang C."/>
            <person name="Varshney R.K."/>
            <person name="Ding H."/>
            <person name="Gao S."/>
            <person name="Zong X."/>
        </authorList>
    </citation>
    <scope>NUCLEOTIDE SEQUENCE [LARGE SCALE GENOMIC DNA]</scope>
    <source>
        <strain evidence="2 3">cv. Zhongwan 6</strain>
    </source>
</reference>
<evidence type="ECO:0000259" key="1">
    <source>
        <dbReference type="Pfam" id="PF20167"/>
    </source>
</evidence>